<sequence>MNYQRINYGLISYVAFGMLLLCTVAQCSFARTENRLRSLRDLPVLSDLKLEGKNLLKTLRSDVEEGREFNEDQKLQIYQGLKIYFEHQSFQFLPGIGITKVPGLSEILARLSQLADIDALKGVVWYIGSKITENLGFSGIFKTIDIRQFILEHPDLISIKTLLKNFEDKQWKAIELGFLRCHLEIGYNPHLLSDVGYRYLIKKFEKVIPRVENHESFNPEVLNSAKSVINYEYEERYDQFLIKNVFVYHIINYFERYFNTDLDDSIKYQTYMNRYMIQMIKTSLEFRESVIDPLYFKKVIFRHNHPTFSIIEELQPNRNLPLVNARGTIRIDIRNRSFFLRKDDIKTLEPWLKKVKLQAQAVKEQESIFTSVLNDLYKISETDLGFKQWLMSDKMQILLDDIRKSLEDATHYSSVDIGLAPKLREQFKLSNVEGKTIVNQS</sequence>
<comment type="caution">
    <text evidence="2">The sequence shown here is derived from an EMBL/GenBank/DDBJ whole genome shotgun (WGS) entry which is preliminary data.</text>
</comment>
<keyword evidence="1" id="KW-0812">Transmembrane</keyword>
<feature type="transmembrane region" description="Helical" evidence="1">
    <location>
        <begin position="6"/>
        <end position="30"/>
    </location>
</feature>
<organism evidence="2 3">
    <name type="scientific">Phakopsora pachyrhizi</name>
    <name type="common">Asian soybean rust disease fungus</name>
    <dbReference type="NCBI Taxonomy" id="170000"/>
    <lineage>
        <taxon>Eukaryota</taxon>
        <taxon>Fungi</taxon>
        <taxon>Dikarya</taxon>
        <taxon>Basidiomycota</taxon>
        <taxon>Pucciniomycotina</taxon>
        <taxon>Pucciniomycetes</taxon>
        <taxon>Pucciniales</taxon>
        <taxon>Phakopsoraceae</taxon>
        <taxon>Phakopsora</taxon>
    </lineage>
</organism>
<dbReference type="AlphaFoldDB" id="A0AAV0BDI4"/>
<keyword evidence="1" id="KW-1133">Transmembrane helix</keyword>
<dbReference type="EMBL" id="CALTRL010005029">
    <property type="protein sequence ID" value="CAH7683935.1"/>
    <property type="molecule type" value="Genomic_DNA"/>
</dbReference>
<accession>A0AAV0BDI4</accession>
<name>A0AAV0BDI4_PHAPC</name>
<proteinExistence type="predicted"/>
<evidence type="ECO:0000313" key="2">
    <source>
        <dbReference type="EMBL" id="CAH7683935.1"/>
    </source>
</evidence>
<dbReference type="Proteomes" id="UP001153365">
    <property type="component" value="Unassembled WGS sequence"/>
</dbReference>
<reference evidence="2" key="1">
    <citation type="submission" date="2022-06" db="EMBL/GenBank/DDBJ databases">
        <authorList>
            <consortium name="SYNGENTA / RWTH Aachen University"/>
        </authorList>
    </citation>
    <scope>NUCLEOTIDE SEQUENCE</scope>
</reference>
<keyword evidence="1" id="KW-0472">Membrane</keyword>
<gene>
    <name evidence="2" type="ORF">PPACK8108_LOCUS17772</name>
</gene>
<evidence type="ECO:0000313" key="3">
    <source>
        <dbReference type="Proteomes" id="UP001153365"/>
    </source>
</evidence>
<keyword evidence="3" id="KW-1185">Reference proteome</keyword>
<evidence type="ECO:0000256" key="1">
    <source>
        <dbReference type="SAM" id="Phobius"/>
    </source>
</evidence>
<protein>
    <submittedName>
        <fullName evidence="2">Expressed protein</fullName>
    </submittedName>
</protein>